<dbReference type="InterPro" id="IPR050197">
    <property type="entry name" value="Aldolase_class_II_sugar_metab"/>
</dbReference>
<evidence type="ECO:0000256" key="2">
    <source>
        <dbReference type="ARBA" id="ARBA00023239"/>
    </source>
</evidence>
<organism evidence="4 6">
    <name type="scientific">Bacillus canaveralius</name>
    <dbReference type="NCBI Taxonomy" id="1403243"/>
    <lineage>
        <taxon>Bacteria</taxon>
        <taxon>Bacillati</taxon>
        <taxon>Bacillota</taxon>
        <taxon>Bacilli</taxon>
        <taxon>Bacillales</taxon>
        <taxon>Bacillaceae</taxon>
        <taxon>Bacillus</taxon>
    </lineage>
</organism>
<reference evidence="5 7" key="2">
    <citation type="submission" date="2017-12" db="EMBL/GenBank/DDBJ databases">
        <title>Comparative Functional Genomics of Dry Heat Resistant strains isolated from the Viking Spacecraft.</title>
        <authorList>
            <person name="Seuylemezian A."/>
            <person name="Cooper K."/>
            <person name="Vaishampayan P."/>
        </authorList>
    </citation>
    <scope>NUCLEOTIDE SEQUENCE [LARGE SCALE GENOMIC DNA]</scope>
    <source>
        <strain evidence="5 7">ATCC 29669</strain>
    </source>
</reference>
<dbReference type="GO" id="GO:0016832">
    <property type="term" value="F:aldehyde-lyase activity"/>
    <property type="evidence" value="ECO:0007669"/>
    <property type="project" value="TreeGrafter"/>
</dbReference>
<keyword evidence="2" id="KW-0456">Lyase</keyword>
<dbReference type="Gene3D" id="3.40.225.10">
    <property type="entry name" value="Class II aldolase/adducin N-terminal domain"/>
    <property type="match status" value="1"/>
</dbReference>
<dbReference type="RefSeq" id="WP_101577121.1">
    <property type="nucleotide sequence ID" value="NZ_PGVA01000022.1"/>
</dbReference>
<dbReference type="GO" id="GO:0005829">
    <property type="term" value="C:cytosol"/>
    <property type="evidence" value="ECO:0007669"/>
    <property type="project" value="TreeGrafter"/>
</dbReference>
<dbReference type="PANTHER" id="PTHR22789:SF0">
    <property type="entry name" value="3-OXO-TETRONATE 4-PHOSPHATE DECARBOXYLASE-RELATED"/>
    <property type="match status" value="1"/>
</dbReference>
<dbReference type="InterPro" id="IPR036409">
    <property type="entry name" value="Aldolase_II/adducin_N_sf"/>
</dbReference>
<dbReference type="SUPFAM" id="SSF53639">
    <property type="entry name" value="AraD/HMP-PK domain-like"/>
    <property type="match status" value="1"/>
</dbReference>
<sequence>MSDPLYELREKVALSCRILAMEGLVDETLGHVSARIPDTNEMFIRCRGEQEDGVRYTTVEAIRRVNFDGQGDDLQGKYQIPKELPIHGEIMKSRPEVGCVIHAHPPAALICGISDLPLRPIFGAFNIPAMRMALEGIPIFPRSYLVTRSELATPLIEEMGEKNICLMKGHGITATGATVEEATINALNFNTLAKVTLEVSKTGREASVISDEDVAELPDLGTKFNAKWVWRYYVRKLRETERIKG</sequence>
<dbReference type="EMBL" id="PGVD01000030">
    <property type="protein sequence ID" value="PLR96684.1"/>
    <property type="molecule type" value="Genomic_DNA"/>
</dbReference>
<dbReference type="EMBL" id="PGVA01000022">
    <property type="protein sequence ID" value="PLR83269.1"/>
    <property type="molecule type" value="Genomic_DNA"/>
</dbReference>
<accession>A0A2N5GMN6</accession>
<comment type="caution">
    <text evidence="4">The sequence shown here is derived from an EMBL/GenBank/DDBJ whole genome shotgun (WGS) entry which is preliminary data.</text>
</comment>
<proteinExistence type="predicted"/>
<gene>
    <name evidence="4" type="ORF">CU635_09445</name>
    <name evidence="5" type="ORF">CVD25_11720</name>
</gene>
<name>A0A2N5GMN6_9BACI</name>
<evidence type="ECO:0000259" key="3">
    <source>
        <dbReference type="SMART" id="SM01007"/>
    </source>
</evidence>
<reference evidence="4 6" key="1">
    <citation type="submission" date="2017-11" db="EMBL/GenBank/DDBJ databases">
        <title>Comparitive Functional Genomics of Dry Heat Resistant strains isolated from the Viking Spacecraft.</title>
        <authorList>
            <person name="Seuylemezian A."/>
            <person name="Cooper K."/>
            <person name="Vaishampayan P."/>
        </authorList>
    </citation>
    <scope>NUCLEOTIDE SEQUENCE [LARGE SCALE GENOMIC DNA]</scope>
    <source>
        <strain evidence="4 6">M4.6</strain>
    </source>
</reference>
<keyword evidence="7" id="KW-1185">Reference proteome</keyword>
<feature type="domain" description="Class II aldolase/adducin N-terminal" evidence="3">
    <location>
        <begin position="10"/>
        <end position="197"/>
    </location>
</feature>
<evidence type="ECO:0000256" key="1">
    <source>
        <dbReference type="ARBA" id="ARBA00022723"/>
    </source>
</evidence>
<keyword evidence="1" id="KW-0479">Metal-binding</keyword>
<evidence type="ECO:0000313" key="5">
    <source>
        <dbReference type="EMBL" id="PLR96684.1"/>
    </source>
</evidence>
<dbReference type="Pfam" id="PF00596">
    <property type="entry name" value="Aldolase_II"/>
    <property type="match status" value="1"/>
</dbReference>
<evidence type="ECO:0000313" key="4">
    <source>
        <dbReference type="EMBL" id="PLR83269.1"/>
    </source>
</evidence>
<evidence type="ECO:0000313" key="6">
    <source>
        <dbReference type="Proteomes" id="UP000234951"/>
    </source>
</evidence>
<dbReference type="GO" id="GO:0046872">
    <property type="term" value="F:metal ion binding"/>
    <property type="evidence" value="ECO:0007669"/>
    <property type="project" value="UniProtKB-KW"/>
</dbReference>
<protein>
    <submittedName>
        <fullName evidence="4">Aldolase</fullName>
    </submittedName>
</protein>
<dbReference type="AlphaFoldDB" id="A0A2N5GMN6"/>
<dbReference type="OrthoDB" id="9794581at2"/>
<dbReference type="InterPro" id="IPR001303">
    <property type="entry name" value="Aldolase_II/adducin_N"/>
</dbReference>
<dbReference type="Proteomes" id="UP000234951">
    <property type="component" value="Unassembled WGS sequence"/>
</dbReference>
<dbReference type="GO" id="GO:0019323">
    <property type="term" value="P:pentose catabolic process"/>
    <property type="evidence" value="ECO:0007669"/>
    <property type="project" value="TreeGrafter"/>
</dbReference>
<dbReference type="PANTHER" id="PTHR22789">
    <property type="entry name" value="FUCULOSE PHOSPHATE ALDOLASE"/>
    <property type="match status" value="1"/>
</dbReference>
<dbReference type="Proteomes" id="UP000235114">
    <property type="component" value="Unassembled WGS sequence"/>
</dbReference>
<evidence type="ECO:0000313" key="7">
    <source>
        <dbReference type="Proteomes" id="UP000235114"/>
    </source>
</evidence>
<dbReference type="SMART" id="SM01007">
    <property type="entry name" value="Aldolase_II"/>
    <property type="match status" value="1"/>
</dbReference>